<evidence type="ECO:0000313" key="2">
    <source>
        <dbReference type="Proteomes" id="UP001234297"/>
    </source>
</evidence>
<gene>
    <name evidence="1" type="ORF">MRB53_027146</name>
</gene>
<reference evidence="1 2" key="1">
    <citation type="journal article" date="2022" name="Hortic Res">
        <title>A haplotype resolved chromosomal level avocado genome allows analysis of novel avocado genes.</title>
        <authorList>
            <person name="Nath O."/>
            <person name="Fletcher S.J."/>
            <person name="Hayward A."/>
            <person name="Shaw L.M."/>
            <person name="Masouleh A.K."/>
            <person name="Furtado A."/>
            <person name="Henry R.J."/>
            <person name="Mitter N."/>
        </authorList>
    </citation>
    <scope>NUCLEOTIDE SEQUENCE [LARGE SCALE GENOMIC DNA]</scope>
    <source>
        <strain evidence="2">cv. Hass</strain>
    </source>
</reference>
<dbReference type="EMBL" id="CM056816">
    <property type="protein sequence ID" value="KAJ8633810.1"/>
    <property type="molecule type" value="Genomic_DNA"/>
</dbReference>
<accession>A0ACC2LK25</accession>
<keyword evidence="2" id="KW-1185">Reference proteome</keyword>
<proteinExistence type="predicted"/>
<dbReference type="Proteomes" id="UP001234297">
    <property type="component" value="Chromosome 8"/>
</dbReference>
<sequence length="132" mass="15235">MTWHAQPKEIGGVMRHPSDSSKSTFPVCAKGTISKHLKSGKRHSYQSHQRFLPVNHVFRTQKTAFNNKTEKKNSSSSIEWFRVGNYSTKLSSRCGQLIRTIVPTSYKDWRAVPNEKKDKLRKLLLEDFDVSQ</sequence>
<name>A0ACC2LK25_PERAE</name>
<protein>
    <submittedName>
        <fullName evidence="1">Uncharacterized protein</fullName>
    </submittedName>
</protein>
<comment type="caution">
    <text evidence="1">The sequence shown here is derived from an EMBL/GenBank/DDBJ whole genome shotgun (WGS) entry which is preliminary data.</text>
</comment>
<evidence type="ECO:0000313" key="1">
    <source>
        <dbReference type="EMBL" id="KAJ8633810.1"/>
    </source>
</evidence>
<organism evidence="1 2">
    <name type="scientific">Persea americana</name>
    <name type="common">Avocado</name>
    <dbReference type="NCBI Taxonomy" id="3435"/>
    <lineage>
        <taxon>Eukaryota</taxon>
        <taxon>Viridiplantae</taxon>
        <taxon>Streptophyta</taxon>
        <taxon>Embryophyta</taxon>
        <taxon>Tracheophyta</taxon>
        <taxon>Spermatophyta</taxon>
        <taxon>Magnoliopsida</taxon>
        <taxon>Magnoliidae</taxon>
        <taxon>Laurales</taxon>
        <taxon>Lauraceae</taxon>
        <taxon>Persea</taxon>
    </lineage>
</organism>